<dbReference type="EMBL" id="JBHUEA010000034">
    <property type="protein sequence ID" value="MFD1722955.1"/>
    <property type="molecule type" value="Genomic_DNA"/>
</dbReference>
<protein>
    <submittedName>
        <fullName evidence="4">Zinc-binding alcohol dehydrogenase family protein</fullName>
    </submittedName>
</protein>
<dbReference type="InterPro" id="IPR011032">
    <property type="entry name" value="GroES-like_sf"/>
</dbReference>
<evidence type="ECO:0000256" key="1">
    <source>
        <dbReference type="ARBA" id="ARBA00022857"/>
    </source>
</evidence>
<evidence type="ECO:0000313" key="5">
    <source>
        <dbReference type="Proteomes" id="UP001597347"/>
    </source>
</evidence>
<dbReference type="Pfam" id="PF08240">
    <property type="entry name" value="ADH_N"/>
    <property type="match status" value="1"/>
</dbReference>
<keyword evidence="1" id="KW-0521">NADP</keyword>
<dbReference type="Gene3D" id="3.40.50.720">
    <property type="entry name" value="NAD(P)-binding Rossmann-like Domain"/>
    <property type="match status" value="1"/>
</dbReference>
<dbReference type="InterPro" id="IPR036291">
    <property type="entry name" value="NAD(P)-bd_dom_sf"/>
</dbReference>
<evidence type="ECO:0000256" key="2">
    <source>
        <dbReference type="ARBA" id="ARBA00023002"/>
    </source>
</evidence>
<dbReference type="Proteomes" id="UP001597347">
    <property type="component" value="Unassembled WGS sequence"/>
</dbReference>
<evidence type="ECO:0000259" key="3">
    <source>
        <dbReference type="SMART" id="SM00829"/>
    </source>
</evidence>
<dbReference type="Gene3D" id="3.90.180.10">
    <property type="entry name" value="Medium-chain alcohol dehydrogenases, catalytic domain"/>
    <property type="match status" value="1"/>
</dbReference>
<organism evidence="4 5">
    <name type="scientific">Amnibacterium endophyticum</name>
    <dbReference type="NCBI Taxonomy" id="2109337"/>
    <lineage>
        <taxon>Bacteria</taxon>
        <taxon>Bacillati</taxon>
        <taxon>Actinomycetota</taxon>
        <taxon>Actinomycetes</taxon>
        <taxon>Micrococcales</taxon>
        <taxon>Microbacteriaceae</taxon>
        <taxon>Amnibacterium</taxon>
    </lineage>
</organism>
<dbReference type="PANTHER" id="PTHR48106">
    <property type="entry name" value="QUINONE OXIDOREDUCTASE PIG3-RELATED"/>
    <property type="match status" value="1"/>
</dbReference>
<dbReference type="Pfam" id="PF13602">
    <property type="entry name" value="ADH_zinc_N_2"/>
    <property type="match status" value="1"/>
</dbReference>
<keyword evidence="5" id="KW-1185">Reference proteome</keyword>
<accession>A0ABW4LHL4</accession>
<evidence type="ECO:0000313" key="4">
    <source>
        <dbReference type="EMBL" id="MFD1722955.1"/>
    </source>
</evidence>
<sequence length="310" mass="32054">MPTRARQMIADRPGEPEVLRLVEAELPDPGPGEVLVRIAAAGLNPADFKSLERGGGEVPLRPGFEVVGSIAALGPGASIVGGGGAVDDRVVAFRVTGGYASALLVPARDVLRAPAALDDAQAANLLLAGTTAADLLHEAGVRGGETVLLHGASGAVGVSLLQQARELGVRVIGTASPERFDEVRRFAGEPVAYGDGLEQRVRDLAPDGIDAAFDCAGTEEAFAVSVALVADRARVLTVVAPDLAQRFGVRARGGENSRQYRDEARARVVALAEAGRLEVPVARTFALEEAPEALRLLRTGHPGGKLALVP</sequence>
<dbReference type="SUPFAM" id="SSF51735">
    <property type="entry name" value="NAD(P)-binding Rossmann-fold domains"/>
    <property type="match status" value="1"/>
</dbReference>
<dbReference type="SUPFAM" id="SSF50129">
    <property type="entry name" value="GroES-like"/>
    <property type="match status" value="1"/>
</dbReference>
<dbReference type="CDD" id="cd05289">
    <property type="entry name" value="MDR_like_2"/>
    <property type="match status" value="1"/>
</dbReference>
<dbReference type="SMART" id="SM00829">
    <property type="entry name" value="PKS_ER"/>
    <property type="match status" value="1"/>
</dbReference>
<reference evidence="5" key="1">
    <citation type="journal article" date="2019" name="Int. J. Syst. Evol. Microbiol.">
        <title>The Global Catalogue of Microorganisms (GCM) 10K type strain sequencing project: providing services to taxonomists for standard genome sequencing and annotation.</title>
        <authorList>
            <consortium name="The Broad Institute Genomics Platform"/>
            <consortium name="The Broad Institute Genome Sequencing Center for Infectious Disease"/>
            <person name="Wu L."/>
            <person name="Ma J."/>
        </authorList>
    </citation>
    <scope>NUCLEOTIDE SEQUENCE [LARGE SCALE GENOMIC DNA]</scope>
    <source>
        <strain evidence="5">CGMCC 1.12471</strain>
    </source>
</reference>
<keyword evidence="2" id="KW-0560">Oxidoreductase</keyword>
<proteinExistence type="predicted"/>
<comment type="caution">
    <text evidence="4">The sequence shown here is derived from an EMBL/GenBank/DDBJ whole genome shotgun (WGS) entry which is preliminary data.</text>
</comment>
<dbReference type="InterPro" id="IPR020843">
    <property type="entry name" value="ER"/>
</dbReference>
<name>A0ABW4LHL4_9MICO</name>
<dbReference type="RefSeq" id="WP_377936515.1">
    <property type="nucleotide sequence ID" value="NZ_JBHUEA010000034.1"/>
</dbReference>
<gene>
    <name evidence="4" type="ORF">ACFSBI_15500</name>
</gene>
<feature type="domain" description="Enoyl reductase (ER)" evidence="3">
    <location>
        <begin position="14"/>
        <end position="308"/>
    </location>
</feature>
<dbReference type="InterPro" id="IPR013154">
    <property type="entry name" value="ADH-like_N"/>
</dbReference>